<dbReference type="AlphaFoldDB" id="A0AAP0GVP0"/>
<dbReference type="GO" id="GO:0031209">
    <property type="term" value="C:SCAR complex"/>
    <property type="evidence" value="ECO:0007669"/>
    <property type="project" value="TreeGrafter"/>
</dbReference>
<dbReference type="InterPro" id="IPR019137">
    <property type="entry name" value="Nck-associated_protein-1"/>
</dbReference>
<accession>A0AAP0GVP0</accession>
<evidence type="ECO:0000313" key="3">
    <source>
        <dbReference type="Proteomes" id="UP001408789"/>
    </source>
</evidence>
<protein>
    <submittedName>
        <fullName evidence="2">Uncharacterized protein</fullName>
    </submittedName>
</protein>
<proteinExistence type="inferred from homology"/>
<dbReference type="PANTHER" id="PTHR12093:SF10">
    <property type="entry name" value="MEMBRANE-ASSOCIATED PROTEIN HEM"/>
    <property type="match status" value="1"/>
</dbReference>
<comment type="similarity">
    <text evidence="1">Belongs to the HEM-1/HEM-2 family.</text>
</comment>
<dbReference type="Proteomes" id="UP001408789">
    <property type="component" value="Unassembled WGS sequence"/>
</dbReference>
<gene>
    <name evidence="2" type="ORF">SSX86_016466</name>
</gene>
<evidence type="ECO:0000256" key="1">
    <source>
        <dbReference type="ARBA" id="ARBA00037947"/>
    </source>
</evidence>
<evidence type="ECO:0000313" key="2">
    <source>
        <dbReference type="EMBL" id="KAK9065083.1"/>
    </source>
</evidence>
<keyword evidence="3" id="KW-1185">Reference proteome</keyword>
<reference evidence="2 3" key="1">
    <citation type="submission" date="2024-04" db="EMBL/GenBank/DDBJ databases">
        <title>The reference genome of an endangered Asteraceae, Deinandra increscens subsp. villosa, native to the Central Coast of California.</title>
        <authorList>
            <person name="Guilliams M."/>
            <person name="Hasenstab-Lehman K."/>
            <person name="Meyer R."/>
            <person name="Mcevoy S."/>
        </authorList>
    </citation>
    <scope>NUCLEOTIDE SEQUENCE [LARGE SCALE GENOMIC DNA]</scope>
    <source>
        <tissue evidence="2">Leaf</tissue>
    </source>
</reference>
<dbReference type="GO" id="GO:0000902">
    <property type="term" value="P:cell morphogenesis"/>
    <property type="evidence" value="ECO:0007669"/>
    <property type="project" value="TreeGrafter"/>
</dbReference>
<name>A0AAP0GVP0_9ASTR</name>
<dbReference type="Pfam" id="PF09735">
    <property type="entry name" value="Nckap1"/>
    <property type="match status" value="1"/>
</dbReference>
<dbReference type="GO" id="GO:0016477">
    <property type="term" value="P:cell migration"/>
    <property type="evidence" value="ECO:0007669"/>
    <property type="project" value="TreeGrafter"/>
</dbReference>
<dbReference type="EMBL" id="JBCNJP010000017">
    <property type="protein sequence ID" value="KAK9065083.1"/>
    <property type="molecule type" value="Genomic_DNA"/>
</dbReference>
<comment type="caution">
    <text evidence="2">The sequence shown here is derived from an EMBL/GenBank/DDBJ whole genome shotgun (WGS) entry which is preliminary data.</text>
</comment>
<dbReference type="GO" id="GO:0030866">
    <property type="term" value="P:cortical actin cytoskeleton organization"/>
    <property type="evidence" value="ECO:0007669"/>
    <property type="project" value="TreeGrafter"/>
</dbReference>
<dbReference type="GO" id="GO:0030031">
    <property type="term" value="P:cell projection assembly"/>
    <property type="evidence" value="ECO:0007669"/>
    <property type="project" value="TreeGrafter"/>
</dbReference>
<dbReference type="PANTHER" id="PTHR12093">
    <property type="entry name" value="NCK-ASSOCIATED PROTEIN 1"/>
    <property type="match status" value="1"/>
</dbReference>
<organism evidence="2 3">
    <name type="scientific">Deinandra increscens subsp. villosa</name>
    <dbReference type="NCBI Taxonomy" id="3103831"/>
    <lineage>
        <taxon>Eukaryota</taxon>
        <taxon>Viridiplantae</taxon>
        <taxon>Streptophyta</taxon>
        <taxon>Embryophyta</taxon>
        <taxon>Tracheophyta</taxon>
        <taxon>Spermatophyta</taxon>
        <taxon>Magnoliopsida</taxon>
        <taxon>eudicotyledons</taxon>
        <taxon>Gunneridae</taxon>
        <taxon>Pentapetalae</taxon>
        <taxon>asterids</taxon>
        <taxon>campanulids</taxon>
        <taxon>Asterales</taxon>
        <taxon>Asteraceae</taxon>
        <taxon>Asteroideae</taxon>
        <taxon>Heliantheae alliance</taxon>
        <taxon>Madieae</taxon>
        <taxon>Madiinae</taxon>
        <taxon>Deinandra</taxon>
    </lineage>
</organism>
<sequence length="173" mass="19662">MMIDFPNKNVFAGSLLLLPPPPPRKKPGFACTFVSLFHTYKPISIFNPDLFDTFAFSVTNVMVSLMHLIVSFTSGGKIDQTAFTGLSPSTYDLGSEVNEETILSCDAIHHERRILLKQEIERMVLFFTVQPSLLAPNIQMVFSALTFAQSEVLWIETEYYVVQIFQFRRHGPH</sequence>